<protein>
    <submittedName>
        <fullName evidence="2">Uncharacterized protein</fullName>
    </submittedName>
</protein>
<evidence type="ECO:0000256" key="1">
    <source>
        <dbReference type="SAM" id="MobiDB-lite"/>
    </source>
</evidence>
<keyword evidence="3" id="KW-1185">Reference proteome</keyword>
<name>A0A8H3F0E5_9LECA</name>
<comment type="caution">
    <text evidence="2">The sequence shown here is derived from an EMBL/GenBank/DDBJ whole genome shotgun (WGS) entry which is preliminary data.</text>
</comment>
<dbReference type="EMBL" id="CAJPDQ010000009">
    <property type="protein sequence ID" value="CAF9914895.1"/>
    <property type="molecule type" value="Genomic_DNA"/>
</dbReference>
<accession>A0A8H3F0E5</accession>
<dbReference type="AlphaFoldDB" id="A0A8H3F0E5"/>
<organism evidence="2 3">
    <name type="scientific">Gomphillus americanus</name>
    <dbReference type="NCBI Taxonomy" id="1940652"/>
    <lineage>
        <taxon>Eukaryota</taxon>
        <taxon>Fungi</taxon>
        <taxon>Dikarya</taxon>
        <taxon>Ascomycota</taxon>
        <taxon>Pezizomycotina</taxon>
        <taxon>Lecanoromycetes</taxon>
        <taxon>OSLEUM clade</taxon>
        <taxon>Ostropomycetidae</taxon>
        <taxon>Ostropales</taxon>
        <taxon>Graphidaceae</taxon>
        <taxon>Gomphilloideae</taxon>
        <taxon>Gomphillus</taxon>
    </lineage>
</organism>
<feature type="compositionally biased region" description="Basic residues" evidence="1">
    <location>
        <begin position="39"/>
        <end position="51"/>
    </location>
</feature>
<evidence type="ECO:0000313" key="3">
    <source>
        <dbReference type="Proteomes" id="UP000664169"/>
    </source>
</evidence>
<proteinExistence type="predicted"/>
<feature type="region of interest" description="Disordered" evidence="1">
    <location>
        <begin position="1"/>
        <end position="113"/>
    </location>
</feature>
<gene>
    <name evidence="2" type="ORF">GOMPHAMPRED_008323</name>
</gene>
<dbReference type="Proteomes" id="UP000664169">
    <property type="component" value="Unassembled WGS sequence"/>
</dbReference>
<evidence type="ECO:0000313" key="2">
    <source>
        <dbReference type="EMBL" id="CAF9914895.1"/>
    </source>
</evidence>
<sequence length="113" mass="11907">MAITRHATGNSRPRAFAAVSTEPTTKRRTATNKTTSGRVTKKSSATHRRKPTVGDKVKGAAKKAAGTLERKPGKKAAGTAKMRGHDGKNNRTAANKKGAAKRATTKKEVEIAA</sequence>
<reference evidence="2" key="1">
    <citation type="submission" date="2021-03" db="EMBL/GenBank/DDBJ databases">
        <authorList>
            <person name="Tagirdzhanova G."/>
        </authorList>
    </citation>
    <scope>NUCLEOTIDE SEQUENCE</scope>
</reference>